<reference evidence="1" key="2">
    <citation type="submission" date="2021-03" db="UniProtKB">
        <authorList>
            <consortium name="EnsemblPlants"/>
        </authorList>
    </citation>
    <scope>IDENTIFICATION</scope>
</reference>
<dbReference type="Gramene" id="evm.model.06.15">
    <property type="protein sequence ID" value="cds.evm.model.06.15"/>
    <property type="gene ID" value="evm.TU.06.15"/>
</dbReference>
<reference evidence="1" key="1">
    <citation type="submission" date="2018-11" db="EMBL/GenBank/DDBJ databases">
        <authorList>
            <person name="Grassa J C."/>
        </authorList>
    </citation>
    <scope>NUCLEOTIDE SEQUENCE [LARGE SCALE GENOMIC DNA]</scope>
</reference>
<keyword evidence="2" id="KW-1185">Reference proteome</keyword>
<evidence type="ECO:0000313" key="1">
    <source>
        <dbReference type="EnsemblPlants" id="cds.evm.model.06.15"/>
    </source>
</evidence>
<proteinExistence type="predicted"/>
<organism evidence="1 2">
    <name type="scientific">Cannabis sativa</name>
    <name type="common">Hemp</name>
    <name type="synonym">Marijuana</name>
    <dbReference type="NCBI Taxonomy" id="3483"/>
    <lineage>
        <taxon>Eukaryota</taxon>
        <taxon>Viridiplantae</taxon>
        <taxon>Streptophyta</taxon>
        <taxon>Embryophyta</taxon>
        <taxon>Tracheophyta</taxon>
        <taxon>Spermatophyta</taxon>
        <taxon>Magnoliopsida</taxon>
        <taxon>eudicotyledons</taxon>
        <taxon>Gunneridae</taxon>
        <taxon>Pentapetalae</taxon>
        <taxon>rosids</taxon>
        <taxon>fabids</taxon>
        <taxon>Rosales</taxon>
        <taxon>Cannabaceae</taxon>
        <taxon>Cannabis</taxon>
    </lineage>
</organism>
<dbReference type="EnsemblPlants" id="evm.model.06.15">
    <property type="protein sequence ID" value="cds.evm.model.06.15"/>
    <property type="gene ID" value="evm.TU.06.15"/>
</dbReference>
<protein>
    <submittedName>
        <fullName evidence="1">Uncharacterized protein</fullName>
    </submittedName>
</protein>
<evidence type="ECO:0000313" key="2">
    <source>
        <dbReference type="Proteomes" id="UP000596661"/>
    </source>
</evidence>
<dbReference type="AlphaFoldDB" id="A0A803PUR9"/>
<dbReference type="Proteomes" id="UP000596661">
    <property type="component" value="Chromosome 6"/>
</dbReference>
<name>A0A803PUR9_CANSA</name>
<sequence>MSSADTDIFRVCYYVENKTGESCTVSYTNPDGVVTINVLANEKKFIGKLLGPSKGEGVTIKTSDYEANTWDVYTTGVVQGVHRIYLETQKNFTIHPSVTTRLSFDAQLKYVMYRDHVDVYNVGWIWDGYLFTLNNA</sequence>
<dbReference type="EMBL" id="UZAU01000553">
    <property type="status" value="NOT_ANNOTATED_CDS"/>
    <property type="molecule type" value="Genomic_DNA"/>
</dbReference>
<accession>A0A803PUR9</accession>